<evidence type="ECO:0000256" key="4">
    <source>
        <dbReference type="ARBA" id="ARBA00022692"/>
    </source>
</evidence>
<feature type="transmembrane region" description="Helical" evidence="8">
    <location>
        <begin position="144"/>
        <end position="161"/>
    </location>
</feature>
<sequence length="508" mass="51831">MPDSEVTGAVHPVTARSRARPRRRERPGRARGTSLLALLSVVGVVTLGAAPTMAAYGLGAVPLVLVPATLFLVPAALVVAELGSTWHGGVHAWVREGLGPRWGLAAGWLQWVQGVVRMPALLASAAASLALAVLDPGLAGSDVYTGLMVVGLFWAVTLAVSRGRALVGRWAAWAGLLGVVVPVVLLTGLGLGWLATGERSAVSFEAAQLVPPLTGASSIVLVITGVLAFTGLEVGATQVGGTQPGGTQPGSAGEPARWLPRAVATAAIAVVAVLVLSSLAISVAVEKGDPGLTSVNLALGRYLEHFGVAAAVPVVSALLAIGAIGSVLVWAAGPSTALATAGREGLLPGPLQRSGRGGSPRVILLLQGVVVTTLAAFFALAPDTSAAIALVLATAFALYLLMYMMVFAAAVALRRTRPDVVRGFRAPALPLVAGIGFLTSLAAFLAAFIPPTGTQVDIDAYAWTTAALVVAVGAPPFVLYALRRSSWDRRTPAERARDARLTLVRTSL</sequence>
<name>A0ABY5L544_9CELL</name>
<comment type="subcellular location">
    <subcellularLocation>
        <location evidence="1">Cell membrane</location>
        <topology evidence="1">Multi-pass membrane protein</topology>
    </subcellularLocation>
</comment>
<keyword evidence="10" id="KW-1185">Reference proteome</keyword>
<feature type="transmembrane region" description="Helical" evidence="8">
    <location>
        <begin position="305"/>
        <end position="333"/>
    </location>
</feature>
<feature type="transmembrane region" description="Helical" evidence="8">
    <location>
        <begin position="215"/>
        <end position="237"/>
    </location>
</feature>
<feature type="compositionally biased region" description="Basic residues" evidence="7">
    <location>
        <begin position="17"/>
        <end position="26"/>
    </location>
</feature>
<keyword evidence="2" id="KW-0813">Transport</keyword>
<evidence type="ECO:0000256" key="7">
    <source>
        <dbReference type="SAM" id="MobiDB-lite"/>
    </source>
</evidence>
<feature type="transmembrane region" description="Helical" evidence="8">
    <location>
        <begin position="258"/>
        <end position="285"/>
    </location>
</feature>
<dbReference type="EMBL" id="CP101988">
    <property type="protein sequence ID" value="UUI76717.1"/>
    <property type="molecule type" value="Genomic_DNA"/>
</dbReference>
<dbReference type="Gene3D" id="1.20.1740.10">
    <property type="entry name" value="Amino acid/polyamine transporter I"/>
    <property type="match status" value="1"/>
</dbReference>
<proteinExistence type="predicted"/>
<dbReference type="InterPro" id="IPR050367">
    <property type="entry name" value="APC_superfamily"/>
</dbReference>
<keyword evidence="4 8" id="KW-0812">Transmembrane</keyword>
<evidence type="ECO:0000256" key="8">
    <source>
        <dbReference type="SAM" id="Phobius"/>
    </source>
</evidence>
<evidence type="ECO:0000256" key="1">
    <source>
        <dbReference type="ARBA" id="ARBA00004651"/>
    </source>
</evidence>
<feature type="transmembrane region" description="Helical" evidence="8">
    <location>
        <begin position="30"/>
        <end position="50"/>
    </location>
</feature>
<dbReference type="PIRSF" id="PIRSF006060">
    <property type="entry name" value="AA_transporter"/>
    <property type="match status" value="1"/>
</dbReference>
<evidence type="ECO:0000256" key="6">
    <source>
        <dbReference type="ARBA" id="ARBA00023136"/>
    </source>
</evidence>
<protein>
    <submittedName>
        <fullName evidence="9">APC family permease</fullName>
    </submittedName>
</protein>
<feature type="transmembrane region" description="Helical" evidence="8">
    <location>
        <begin position="362"/>
        <end position="381"/>
    </location>
</feature>
<feature type="region of interest" description="Disordered" evidence="7">
    <location>
        <begin position="1"/>
        <end position="29"/>
    </location>
</feature>
<dbReference type="Pfam" id="PF13520">
    <property type="entry name" value="AA_permease_2"/>
    <property type="match status" value="1"/>
</dbReference>
<dbReference type="RefSeq" id="WP_227569006.1">
    <property type="nucleotide sequence ID" value="NZ_CP101988.1"/>
</dbReference>
<evidence type="ECO:0000313" key="9">
    <source>
        <dbReference type="EMBL" id="UUI76717.1"/>
    </source>
</evidence>
<accession>A0ABY5L544</accession>
<dbReference type="PANTHER" id="PTHR42770:SF15">
    <property type="entry name" value="GLUTAMATE_GAMMA-AMINOBUTYRATE ANTIPORTER-RELATED"/>
    <property type="match status" value="1"/>
</dbReference>
<feature type="transmembrane region" description="Helical" evidence="8">
    <location>
        <begin position="461"/>
        <end position="482"/>
    </location>
</feature>
<feature type="transmembrane region" description="Helical" evidence="8">
    <location>
        <begin position="387"/>
        <end position="414"/>
    </location>
</feature>
<keyword evidence="6 8" id="KW-0472">Membrane</keyword>
<dbReference type="Proteomes" id="UP001316189">
    <property type="component" value="Chromosome"/>
</dbReference>
<gene>
    <name evidence="9" type="ORF">NP064_07505</name>
</gene>
<keyword evidence="5 8" id="KW-1133">Transmembrane helix</keyword>
<dbReference type="PANTHER" id="PTHR42770">
    <property type="entry name" value="AMINO ACID TRANSPORTER-RELATED"/>
    <property type="match status" value="1"/>
</dbReference>
<reference evidence="9 10" key="1">
    <citation type="submission" date="2022-07" db="EMBL/GenBank/DDBJ databases">
        <title>Novel species in genus cellulomonas.</title>
        <authorList>
            <person name="Ye L."/>
        </authorList>
    </citation>
    <scope>NUCLEOTIDE SEQUENCE [LARGE SCALE GENOMIC DNA]</scope>
    <source>
        <strain evidence="10">zg-Y338</strain>
    </source>
</reference>
<feature type="transmembrane region" description="Helical" evidence="8">
    <location>
        <begin position="120"/>
        <end position="138"/>
    </location>
</feature>
<keyword evidence="3" id="KW-1003">Cell membrane</keyword>
<feature type="transmembrane region" description="Helical" evidence="8">
    <location>
        <begin position="173"/>
        <end position="195"/>
    </location>
</feature>
<feature type="transmembrane region" description="Helical" evidence="8">
    <location>
        <begin position="426"/>
        <end position="449"/>
    </location>
</feature>
<evidence type="ECO:0000256" key="2">
    <source>
        <dbReference type="ARBA" id="ARBA00022448"/>
    </source>
</evidence>
<dbReference type="InterPro" id="IPR002293">
    <property type="entry name" value="AA/rel_permease1"/>
</dbReference>
<evidence type="ECO:0000256" key="5">
    <source>
        <dbReference type="ARBA" id="ARBA00022989"/>
    </source>
</evidence>
<organism evidence="9 10">
    <name type="scientific">Cellulomonas chengniuliangii</name>
    <dbReference type="NCBI Taxonomy" id="2968084"/>
    <lineage>
        <taxon>Bacteria</taxon>
        <taxon>Bacillati</taxon>
        <taxon>Actinomycetota</taxon>
        <taxon>Actinomycetes</taxon>
        <taxon>Micrococcales</taxon>
        <taxon>Cellulomonadaceae</taxon>
        <taxon>Cellulomonas</taxon>
    </lineage>
</organism>
<feature type="transmembrane region" description="Helical" evidence="8">
    <location>
        <begin position="56"/>
        <end position="79"/>
    </location>
</feature>
<evidence type="ECO:0000313" key="10">
    <source>
        <dbReference type="Proteomes" id="UP001316189"/>
    </source>
</evidence>
<evidence type="ECO:0000256" key="3">
    <source>
        <dbReference type="ARBA" id="ARBA00022475"/>
    </source>
</evidence>